<evidence type="ECO:0000313" key="2">
    <source>
        <dbReference type="Proteomes" id="UP001234202"/>
    </source>
</evidence>
<keyword evidence="2" id="KW-1185">Reference proteome</keyword>
<accession>A0ACC2WX93</accession>
<dbReference type="Proteomes" id="UP001234202">
    <property type="component" value="Unassembled WGS sequence"/>
</dbReference>
<organism evidence="1 2">
    <name type="scientific">Naganishia onofrii</name>
    <dbReference type="NCBI Taxonomy" id="1851511"/>
    <lineage>
        <taxon>Eukaryota</taxon>
        <taxon>Fungi</taxon>
        <taxon>Dikarya</taxon>
        <taxon>Basidiomycota</taxon>
        <taxon>Agaricomycotina</taxon>
        <taxon>Tremellomycetes</taxon>
        <taxon>Filobasidiales</taxon>
        <taxon>Filobasidiaceae</taxon>
        <taxon>Naganishia</taxon>
    </lineage>
</organism>
<gene>
    <name evidence="1" type="ORF">QFC24_006789</name>
</gene>
<reference evidence="1" key="1">
    <citation type="submission" date="2023-04" db="EMBL/GenBank/DDBJ databases">
        <title>Draft Genome sequencing of Naganishia species isolated from polar environments using Oxford Nanopore Technology.</title>
        <authorList>
            <person name="Leo P."/>
            <person name="Venkateswaran K."/>
        </authorList>
    </citation>
    <scope>NUCLEOTIDE SEQUENCE</scope>
    <source>
        <strain evidence="1">DBVPG 5303</strain>
    </source>
</reference>
<name>A0ACC2WX93_9TREE</name>
<dbReference type="EMBL" id="JASBWV010000038">
    <property type="protein sequence ID" value="KAJ9116272.1"/>
    <property type="molecule type" value="Genomic_DNA"/>
</dbReference>
<protein>
    <submittedName>
        <fullName evidence="1">Uncharacterized protein</fullName>
    </submittedName>
</protein>
<sequence length="531" mass="60672">MAEIRLHAELDALVLQQQLAASEYIASERRDPRQLPDHVERLVSLLNNLKNHVHGKVPLPIFSGHYHSTARLLETLKAVEDGFSRSLDHAATGGSTKRADISEGVLVEMVKAKMTDGQIGSALGCSAKTISRRRNELGLHRRAAMNGTPDEVLRAHIMGFLAQQNEPSIGVEMTRGHLREQGVAHTREHVRDLMRDINPEQYAARASETTRRREYHVPFINSLWHMEGHHKLIRWKFVIHGAIDGKSHLVTFLGVSDNNRSDTVLSLFREGTETWGWPQRVRADYGGENLGVKEAMEERRGLDCGAFLQGPSTANQRIERLWVNVRQGLCDKYIQIFRTLEMQDELQPSDPLHLYCLHFVYLPMIKAALNTWRNSWNNHSMSTPGLGGMTPLGQWYAGAAQNGFHIDYRAWAENEDDQAEELWRRYGEQERLGQHWDGFIGMNMGNYPVRNNGPANVRQPGLDDPHVEIDRFGELLPPEFYNDDFLRDLEMMFPHRPPTQADSGQGRFVGLLAYMERYLLENHPEFEIRSL</sequence>
<evidence type="ECO:0000313" key="1">
    <source>
        <dbReference type="EMBL" id="KAJ9116272.1"/>
    </source>
</evidence>
<proteinExistence type="predicted"/>
<comment type="caution">
    <text evidence="1">The sequence shown here is derived from an EMBL/GenBank/DDBJ whole genome shotgun (WGS) entry which is preliminary data.</text>
</comment>